<evidence type="ECO:0000313" key="6">
    <source>
        <dbReference type="Proteomes" id="UP000030125"/>
    </source>
</evidence>
<dbReference type="InterPro" id="IPR016195">
    <property type="entry name" value="Pol/histidinol_Pase-like"/>
</dbReference>
<keyword evidence="6" id="KW-1185">Reference proteome</keyword>
<dbReference type="Gene3D" id="3.20.20.140">
    <property type="entry name" value="Metal-dependent hydrolases"/>
    <property type="match status" value="1"/>
</dbReference>
<evidence type="ECO:0000256" key="4">
    <source>
        <dbReference type="ARBA" id="ARBA00051722"/>
    </source>
</evidence>
<dbReference type="Pfam" id="PF19567">
    <property type="entry name" value="CpsB_CapC"/>
    <property type="match status" value="1"/>
</dbReference>
<evidence type="ECO:0000256" key="3">
    <source>
        <dbReference type="ARBA" id="ARBA00022801"/>
    </source>
</evidence>
<evidence type="ECO:0000313" key="5">
    <source>
        <dbReference type="EMBL" id="KGN83034.1"/>
    </source>
</evidence>
<comment type="caution">
    <text evidence="5">The sequence shown here is derived from an EMBL/GenBank/DDBJ whole genome shotgun (WGS) entry which is preliminary data.</text>
</comment>
<gene>
    <name evidence="5" type="ORF">HQ35_01035</name>
</gene>
<accession>A0A0A2F3K7</accession>
<keyword evidence="3" id="KW-0378">Hydrolase</keyword>
<dbReference type="EC" id="3.1.3.48" evidence="2"/>
<proteinExistence type="inferred from homology"/>
<dbReference type="eggNOG" id="COG4464">
    <property type="taxonomic scope" value="Bacteria"/>
</dbReference>
<comment type="similarity">
    <text evidence="1">Belongs to the metallo-dependent hydrolases superfamily. CpsB/CapC family.</text>
</comment>
<protein>
    <recommendedName>
        <fullName evidence="2">protein-tyrosine-phosphatase</fullName>
        <ecNumber evidence="2">3.1.3.48</ecNumber>
    </recommendedName>
</protein>
<dbReference type="OrthoDB" id="9788539at2"/>
<dbReference type="STRING" id="36874.HQ34_09480"/>
<dbReference type="SUPFAM" id="SSF89550">
    <property type="entry name" value="PHP domain-like"/>
    <property type="match status" value="1"/>
</dbReference>
<dbReference type="GO" id="GO:0030145">
    <property type="term" value="F:manganese ion binding"/>
    <property type="evidence" value="ECO:0007669"/>
    <property type="project" value="InterPro"/>
</dbReference>
<evidence type="ECO:0000256" key="1">
    <source>
        <dbReference type="ARBA" id="ARBA00005750"/>
    </source>
</evidence>
<name>A0A0A2F3K7_PORCN</name>
<reference evidence="5 6" key="1">
    <citation type="submission" date="2014-08" db="EMBL/GenBank/DDBJ databases">
        <title>Porphyromonas cangingivalis strain:COT-109_OH1386 Genome sequencing.</title>
        <authorList>
            <person name="Wallis C."/>
            <person name="Deusch O."/>
            <person name="O'Flynn C."/>
            <person name="Davis I."/>
            <person name="Jospin G."/>
            <person name="Darling A.E."/>
            <person name="Coil D.A."/>
            <person name="Alexiev A."/>
            <person name="Horsfall A."/>
            <person name="Kirkwood N."/>
            <person name="Harris S."/>
            <person name="Eisen J.A."/>
        </authorList>
    </citation>
    <scope>NUCLEOTIDE SEQUENCE [LARGE SCALE GENOMIC DNA]</scope>
    <source>
        <strain evidence="6">COT-109 OH1386</strain>
    </source>
</reference>
<dbReference type="Proteomes" id="UP000030125">
    <property type="component" value="Unassembled WGS sequence"/>
</dbReference>
<dbReference type="RefSeq" id="WP_036850148.1">
    <property type="nucleotide sequence ID" value="NZ_JQJD01000003.1"/>
</dbReference>
<organism evidence="5 6">
    <name type="scientific">Porphyromonas cangingivalis</name>
    <dbReference type="NCBI Taxonomy" id="36874"/>
    <lineage>
        <taxon>Bacteria</taxon>
        <taxon>Pseudomonadati</taxon>
        <taxon>Bacteroidota</taxon>
        <taxon>Bacteroidia</taxon>
        <taxon>Bacteroidales</taxon>
        <taxon>Porphyromonadaceae</taxon>
        <taxon>Porphyromonas</taxon>
    </lineage>
</organism>
<sequence>MWFFSKKESIADSCLLEGFTDWHSHLLPGVDDGVRTLQESIEILDLLECHGVSSVWCTPHIMGEIPNTTDYLKKKFSEFRCAYRGRISLGLSAEYMLDNLFEERFKAGDLLPLDTDALLIETSYIAPPYAMGDRLRAIRRGGYDAILAHPERYRYMDMADYYRLKDDNILLQLNLGALTGVYGALSQKKSEVLLKKGLYDLCGMDIHSKRFLLHLLGSRLSSSVIDRLRILLRKNHLK</sequence>
<dbReference type="EMBL" id="JQJD01000003">
    <property type="protein sequence ID" value="KGN83034.1"/>
    <property type="molecule type" value="Genomic_DNA"/>
</dbReference>
<dbReference type="PANTHER" id="PTHR39181:SF1">
    <property type="entry name" value="TYROSINE-PROTEIN PHOSPHATASE YWQE"/>
    <property type="match status" value="1"/>
</dbReference>
<dbReference type="InterPro" id="IPR016667">
    <property type="entry name" value="Caps_polysacc_synth_CpsB/CapC"/>
</dbReference>
<evidence type="ECO:0000256" key="2">
    <source>
        <dbReference type="ARBA" id="ARBA00013064"/>
    </source>
</evidence>
<dbReference type="PANTHER" id="PTHR39181">
    <property type="entry name" value="TYROSINE-PROTEIN PHOSPHATASE YWQE"/>
    <property type="match status" value="1"/>
</dbReference>
<dbReference type="AlphaFoldDB" id="A0A0A2F3K7"/>
<dbReference type="GO" id="GO:0004725">
    <property type="term" value="F:protein tyrosine phosphatase activity"/>
    <property type="evidence" value="ECO:0007669"/>
    <property type="project" value="UniProtKB-EC"/>
</dbReference>
<comment type="catalytic activity">
    <reaction evidence="4">
        <text>O-phospho-L-tyrosyl-[protein] + H2O = L-tyrosyl-[protein] + phosphate</text>
        <dbReference type="Rhea" id="RHEA:10684"/>
        <dbReference type="Rhea" id="RHEA-COMP:10136"/>
        <dbReference type="Rhea" id="RHEA-COMP:20101"/>
        <dbReference type="ChEBI" id="CHEBI:15377"/>
        <dbReference type="ChEBI" id="CHEBI:43474"/>
        <dbReference type="ChEBI" id="CHEBI:46858"/>
        <dbReference type="ChEBI" id="CHEBI:61978"/>
        <dbReference type="EC" id="3.1.3.48"/>
    </reaction>
</comment>